<organism evidence="1 2">
    <name type="scientific">Triparma verrucosa</name>
    <dbReference type="NCBI Taxonomy" id="1606542"/>
    <lineage>
        <taxon>Eukaryota</taxon>
        <taxon>Sar</taxon>
        <taxon>Stramenopiles</taxon>
        <taxon>Ochrophyta</taxon>
        <taxon>Bolidophyceae</taxon>
        <taxon>Parmales</taxon>
        <taxon>Triparmaceae</taxon>
        <taxon>Triparma</taxon>
    </lineage>
</organism>
<accession>A0A9W7F9W6</accession>
<dbReference type="AlphaFoldDB" id="A0A9W7F9W6"/>
<gene>
    <name evidence="1" type="ORF">TrVE_jg11</name>
</gene>
<protein>
    <submittedName>
        <fullName evidence="1">Uncharacterized protein</fullName>
    </submittedName>
</protein>
<evidence type="ECO:0000313" key="2">
    <source>
        <dbReference type="Proteomes" id="UP001165160"/>
    </source>
</evidence>
<dbReference type="Proteomes" id="UP001165160">
    <property type="component" value="Unassembled WGS sequence"/>
</dbReference>
<dbReference type="EMBL" id="BRXX01000389">
    <property type="protein sequence ID" value="GMI08860.1"/>
    <property type="molecule type" value="Genomic_DNA"/>
</dbReference>
<reference evidence="2" key="1">
    <citation type="journal article" date="2023" name="Commun. Biol.">
        <title>Genome analysis of Parmales, the sister group of diatoms, reveals the evolutionary specialization of diatoms from phago-mixotrophs to photoautotrophs.</title>
        <authorList>
            <person name="Ban H."/>
            <person name="Sato S."/>
            <person name="Yoshikawa S."/>
            <person name="Yamada K."/>
            <person name="Nakamura Y."/>
            <person name="Ichinomiya M."/>
            <person name="Sato N."/>
            <person name="Blanc-Mathieu R."/>
            <person name="Endo H."/>
            <person name="Kuwata A."/>
            <person name="Ogata H."/>
        </authorList>
    </citation>
    <scope>NUCLEOTIDE SEQUENCE [LARGE SCALE GENOMIC DNA]</scope>
    <source>
        <strain evidence="2">NIES 3699</strain>
    </source>
</reference>
<name>A0A9W7F9W6_9STRA</name>
<evidence type="ECO:0000313" key="1">
    <source>
        <dbReference type="EMBL" id="GMI08860.1"/>
    </source>
</evidence>
<sequence>MSDQDSMPSLEDIHLSGDLLSGDVPEDDTASVTNNIIATTTACVKVPTEAAVKKFHDARVVEHTKWISDNPGKSYLEKTEQAREIWKAAIPRQGLLKAFEHNFDLLSGITQMESAKAALAAIFKDDDGNEALWKHDKMNTLNRSEDGLSN</sequence>
<proteinExistence type="predicted"/>
<comment type="caution">
    <text evidence="1">The sequence shown here is derived from an EMBL/GenBank/DDBJ whole genome shotgun (WGS) entry which is preliminary data.</text>
</comment>
<keyword evidence="2" id="KW-1185">Reference proteome</keyword>